<feature type="compositionally biased region" description="Basic and acidic residues" evidence="5">
    <location>
        <begin position="694"/>
        <end position="706"/>
    </location>
</feature>
<evidence type="ECO:0000256" key="1">
    <source>
        <dbReference type="ARBA" id="ARBA00022723"/>
    </source>
</evidence>
<evidence type="ECO:0000256" key="5">
    <source>
        <dbReference type="SAM" id="MobiDB-lite"/>
    </source>
</evidence>
<dbReference type="InterPro" id="IPR036855">
    <property type="entry name" value="Znf_CCCH_sf"/>
</dbReference>
<evidence type="ECO:0000313" key="7">
    <source>
        <dbReference type="EMBL" id="KAG4414049.1"/>
    </source>
</evidence>
<feature type="compositionally biased region" description="Low complexity" evidence="5">
    <location>
        <begin position="995"/>
        <end position="1005"/>
    </location>
</feature>
<organism evidence="7 8">
    <name type="scientific">Cadophora malorum</name>
    <dbReference type="NCBI Taxonomy" id="108018"/>
    <lineage>
        <taxon>Eukaryota</taxon>
        <taxon>Fungi</taxon>
        <taxon>Dikarya</taxon>
        <taxon>Ascomycota</taxon>
        <taxon>Pezizomycotina</taxon>
        <taxon>Leotiomycetes</taxon>
        <taxon>Helotiales</taxon>
        <taxon>Ploettnerulaceae</taxon>
        <taxon>Cadophora</taxon>
    </lineage>
</organism>
<keyword evidence="2 4" id="KW-0863">Zinc-finger</keyword>
<feature type="region of interest" description="Disordered" evidence="5">
    <location>
        <begin position="794"/>
        <end position="817"/>
    </location>
</feature>
<feature type="region of interest" description="Disordered" evidence="5">
    <location>
        <begin position="113"/>
        <end position="143"/>
    </location>
</feature>
<feature type="region of interest" description="Disordered" evidence="5">
    <location>
        <begin position="19"/>
        <end position="92"/>
    </location>
</feature>
<feature type="compositionally biased region" description="Polar residues" evidence="5">
    <location>
        <begin position="20"/>
        <end position="30"/>
    </location>
</feature>
<accession>A0A8H7T2K9</accession>
<feature type="compositionally biased region" description="Basic and acidic residues" evidence="5">
    <location>
        <begin position="561"/>
        <end position="590"/>
    </location>
</feature>
<evidence type="ECO:0000256" key="4">
    <source>
        <dbReference type="PROSITE-ProRule" id="PRU00723"/>
    </source>
</evidence>
<feature type="region of interest" description="Disordered" evidence="5">
    <location>
        <begin position="561"/>
        <end position="613"/>
    </location>
</feature>
<reference evidence="7" key="1">
    <citation type="submission" date="2021-02" db="EMBL/GenBank/DDBJ databases">
        <title>Genome sequence Cadophora malorum strain M34.</title>
        <authorList>
            <person name="Stefanovic E."/>
            <person name="Vu D."/>
            <person name="Scully C."/>
            <person name="Dijksterhuis J."/>
            <person name="Roader J."/>
            <person name="Houbraken J."/>
        </authorList>
    </citation>
    <scope>NUCLEOTIDE SEQUENCE</scope>
    <source>
        <strain evidence="7">M34</strain>
    </source>
</reference>
<dbReference type="SUPFAM" id="SSF90229">
    <property type="entry name" value="CCCH zinc finger"/>
    <property type="match status" value="1"/>
</dbReference>
<dbReference type="GO" id="GO:0008270">
    <property type="term" value="F:zinc ion binding"/>
    <property type="evidence" value="ECO:0007669"/>
    <property type="project" value="UniProtKB-KW"/>
</dbReference>
<dbReference type="AlphaFoldDB" id="A0A8H7T2K9"/>
<name>A0A8H7T2K9_9HELO</name>
<keyword evidence="3 4" id="KW-0862">Zinc</keyword>
<keyword evidence="1 4" id="KW-0479">Metal-binding</keyword>
<feature type="region of interest" description="Disordered" evidence="5">
    <location>
        <begin position="302"/>
        <end position="372"/>
    </location>
</feature>
<comment type="caution">
    <text evidence="7">The sequence shown here is derived from an EMBL/GenBank/DDBJ whole genome shotgun (WGS) entry which is preliminary data.</text>
</comment>
<feature type="compositionally biased region" description="Polar residues" evidence="5">
    <location>
        <begin position="1042"/>
        <end position="1075"/>
    </location>
</feature>
<protein>
    <recommendedName>
        <fullName evidence="6">C3H1-type domain-containing protein</fullName>
    </recommendedName>
</protein>
<feature type="compositionally biased region" description="Low complexity" evidence="5">
    <location>
        <begin position="591"/>
        <end position="602"/>
    </location>
</feature>
<feature type="region of interest" description="Disordered" evidence="5">
    <location>
        <begin position="1041"/>
        <end position="1129"/>
    </location>
</feature>
<feature type="compositionally biased region" description="Pro residues" evidence="5">
    <location>
        <begin position="679"/>
        <end position="693"/>
    </location>
</feature>
<feature type="compositionally biased region" description="Polar residues" evidence="5">
    <location>
        <begin position="320"/>
        <end position="332"/>
    </location>
</feature>
<feature type="region of interest" description="Disordered" evidence="5">
    <location>
        <begin position="653"/>
        <end position="717"/>
    </location>
</feature>
<gene>
    <name evidence="7" type="ORF">IFR04_012825</name>
</gene>
<evidence type="ECO:0000259" key="6">
    <source>
        <dbReference type="PROSITE" id="PS50103"/>
    </source>
</evidence>
<evidence type="ECO:0000256" key="2">
    <source>
        <dbReference type="ARBA" id="ARBA00022771"/>
    </source>
</evidence>
<keyword evidence="8" id="KW-1185">Reference proteome</keyword>
<feature type="region of interest" description="Disordered" evidence="5">
    <location>
        <begin position="995"/>
        <end position="1026"/>
    </location>
</feature>
<dbReference type="PROSITE" id="PS50103">
    <property type="entry name" value="ZF_C3H1"/>
    <property type="match status" value="1"/>
</dbReference>
<dbReference type="InterPro" id="IPR000571">
    <property type="entry name" value="Znf_CCCH"/>
</dbReference>
<proteinExistence type="predicted"/>
<evidence type="ECO:0000313" key="8">
    <source>
        <dbReference type="Proteomes" id="UP000664132"/>
    </source>
</evidence>
<feature type="compositionally biased region" description="Polar residues" evidence="5">
    <location>
        <begin position="40"/>
        <end position="81"/>
    </location>
</feature>
<feature type="compositionally biased region" description="Polar residues" evidence="5">
    <location>
        <begin position="1082"/>
        <end position="1101"/>
    </location>
</feature>
<dbReference type="OrthoDB" id="4347at2759"/>
<sequence length="1152" mass="129023">MEGHNGHGYIADDMTYDDLMTNNGWSAPNDQQQFHFQQQPASSYGQYNPQTYNQFDLSQQPQYPAVTYSNSPYTSQYQNARPSDVFGPTTSFTEASLHDSSGYHGHDSSFSFAPSSIESTPTTIAPQNLQYSSMPPSQTMDRTMSSSSTLQRQQNGLVNNFSQRSQDTIPTYYQTAQTGNFQPPQSNNIRYPTLPNELAAQPRQITKKVDEQPYQNVPVAAPRPQQTRSAPPPNPMRVVYPASDEENKSRLPHAPFLAWDDEPIHVPNGLKTALPKYHPRKARSGKEIVPGLDLSIALKPAATSAKRGRPPKIKAPLSQYKGTSQGPNTASVNKLRDDSGQGARSPSTGSESSSEDSDSESEYEEEDEMPLIDIATIRGAVRPTTAPEAARWDAIGIVWKDPNSAPSSETVSEAIQEYGNFLSALRAQIKSNSTKIEEAAARPAEAQKLKNERVVLLESLYQIIDAANQLGYGPIVENLGSHHKMVNGLTTTLIECTKVDDYKGKLPTAVFALLARFQNMSDDFLKKLKFDSIQKRWIKKGSEETKQVIVDILANTIDAKERAAKVKKDPEQVDKEKKPREKLDLAKTRTSESNTSSTTVSTKRPLEGDSNVSKANKKFALDTTSTFNPSTKPTPIKRSGTNLLGIASKPITKPIPKKRDISPPTESKLGALLASIAKPPEPPKAPVAPPRAPETPEEKARRERKESRRHLRVKFKDGPELEQIRLFKHEQAEDEGRQDEMLRDAHDDRLEGMMHKQRVLEVMDEDEDYQPMDADLPYQEPVPINFSAMQKSTRFGPTYTTRGGDVEVSTPEQKTQQHREELELMVVYTDPNDIPPSAKEPHQTDDTINMKSESVLQLPTEPWFVKRIDEIRQYGPEQAMQKALIRQSEEQWKKAHLTPSANPSAPQMQIGQLQQINKSNAKDDLVVQQVLESLKRLAAPLIGLPYPATEPPRWMTNPSQRNEWIEGYNRDMAVKHQAEIERNIAQLQAAQFQPPAPAANYQQQAMHPQATYPPQIPPHNPASAPVPDVAQQVQSYLAAFQNGDNRSVQNPQLDYTNWTNHGGQDQGSSYATQHQPPRRDQNWGNDNHNSKNNRFQETQAGKSKRGYDMKTMNSYDDSPFDENGEYKGKKKPCRFYREGKCAKGAKCTYLHD</sequence>
<dbReference type="Proteomes" id="UP000664132">
    <property type="component" value="Unassembled WGS sequence"/>
</dbReference>
<dbReference type="EMBL" id="JAFJYH010000284">
    <property type="protein sequence ID" value="KAG4414049.1"/>
    <property type="molecule type" value="Genomic_DNA"/>
</dbReference>
<feature type="compositionally biased region" description="Polar residues" evidence="5">
    <location>
        <begin position="120"/>
        <end position="143"/>
    </location>
</feature>
<evidence type="ECO:0000256" key="3">
    <source>
        <dbReference type="ARBA" id="ARBA00022833"/>
    </source>
</evidence>
<feature type="zinc finger region" description="C3H1-type" evidence="4">
    <location>
        <begin position="1127"/>
        <end position="1152"/>
    </location>
</feature>
<feature type="domain" description="C3H1-type" evidence="6">
    <location>
        <begin position="1127"/>
        <end position="1152"/>
    </location>
</feature>
<feature type="compositionally biased region" description="Acidic residues" evidence="5">
    <location>
        <begin position="353"/>
        <end position="370"/>
    </location>
</feature>